<dbReference type="Pfam" id="PF00171">
    <property type="entry name" value="Aldedh"/>
    <property type="match status" value="1"/>
</dbReference>
<gene>
    <name evidence="6" type="ORF">I6N98_04640</name>
</gene>
<evidence type="ECO:0000259" key="5">
    <source>
        <dbReference type="Pfam" id="PF00171"/>
    </source>
</evidence>
<dbReference type="InterPro" id="IPR016161">
    <property type="entry name" value="Ald_DH/histidinol_DH"/>
</dbReference>
<dbReference type="InterPro" id="IPR015590">
    <property type="entry name" value="Aldehyde_DH_dom"/>
</dbReference>
<dbReference type="InterPro" id="IPR029510">
    <property type="entry name" value="Ald_DH_CS_GLU"/>
</dbReference>
<evidence type="ECO:0000256" key="2">
    <source>
        <dbReference type="ARBA" id="ARBA00023002"/>
    </source>
</evidence>
<evidence type="ECO:0000256" key="3">
    <source>
        <dbReference type="PROSITE-ProRule" id="PRU10007"/>
    </source>
</evidence>
<feature type="active site" evidence="3">
    <location>
        <position position="261"/>
    </location>
</feature>
<accession>A0A7T4UR42</accession>
<evidence type="ECO:0000313" key="6">
    <source>
        <dbReference type="EMBL" id="QQD19147.1"/>
    </source>
</evidence>
<name>A0A7T4UR42_9GAMM</name>
<organism evidence="6 7">
    <name type="scientific">Spongiibacter nanhainus</name>
    <dbReference type="NCBI Taxonomy" id="2794344"/>
    <lineage>
        <taxon>Bacteria</taxon>
        <taxon>Pseudomonadati</taxon>
        <taxon>Pseudomonadota</taxon>
        <taxon>Gammaproteobacteria</taxon>
        <taxon>Cellvibrionales</taxon>
        <taxon>Spongiibacteraceae</taxon>
        <taxon>Spongiibacter</taxon>
    </lineage>
</organism>
<dbReference type="Gene3D" id="3.40.605.10">
    <property type="entry name" value="Aldehyde Dehydrogenase, Chain A, domain 1"/>
    <property type="match status" value="1"/>
</dbReference>
<dbReference type="GO" id="GO:0016620">
    <property type="term" value="F:oxidoreductase activity, acting on the aldehyde or oxo group of donors, NAD or NADP as acceptor"/>
    <property type="evidence" value="ECO:0007669"/>
    <property type="project" value="InterPro"/>
</dbReference>
<dbReference type="RefSeq" id="WP_198570632.1">
    <property type="nucleotide sequence ID" value="NZ_CP066167.1"/>
</dbReference>
<dbReference type="PANTHER" id="PTHR11699">
    <property type="entry name" value="ALDEHYDE DEHYDROGENASE-RELATED"/>
    <property type="match status" value="1"/>
</dbReference>
<protein>
    <submittedName>
        <fullName evidence="6">Aldehyde dehydrogenase family protein</fullName>
    </submittedName>
</protein>
<keyword evidence="2 4" id="KW-0560">Oxidoreductase</keyword>
<reference evidence="6 7" key="1">
    <citation type="submission" date="2020-12" db="EMBL/GenBank/DDBJ databases">
        <authorList>
            <person name="Shan Y."/>
        </authorList>
    </citation>
    <scope>NUCLEOTIDE SEQUENCE [LARGE SCALE GENOMIC DNA]</scope>
    <source>
        <strain evidence="7">csc3.9</strain>
    </source>
</reference>
<proteinExistence type="inferred from homology"/>
<dbReference type="FunFam" id="3.40.605.10:FF:000007">
    <property type="entry name" value="NAD/NADP-dependent betaine aldehyde dehydrogenase"/>
    <property type="match status" value="1"/>
</dbReference>
<sequence>MAVQVPPVPQGKNYINGAWQSGDVAASITVRNPADGSVLGEIPNSDAGVVDQAVQAARQAFNNPDWRQLPPMARESLLQRLADLIDQNADELAALESLDNGKPLAFSSTVDVPLSAMWFRYFAGWCSKLSGRQLTPALQPEGSHHVYTRREPVGVVGAIVPWNFPLVLAVWKLAPALAAGCTVVLKPAEQTPYSALRLASLFEEAGFPPGVFNVVLGDGPTTGQAIVDHPGISKISFTGSTAVGKHILHSVADDLKRVTLELGGKSPTIVMPDADMDIAVPGATQAVFVNAGQICFAGTRLFAPRKQFDQVLEGIANVASTFKIGAGLNPETLLGPVVSQKQMDGILGKVDASISQGASLFCGGKRYGDTGYFIEPTILVTEDQTNPAFRDEFFGPVLTATPYDDLDELAAMANDSCYGLAAHIYTQELNTAHLLAAKLEAGTVWVNTQLSPDPNIPFGGFKQSGWGRENSEDVFSHYTETKSVVMKIA</sequence>
<evidence type="ECO:0000256" key="4">
    <source>
        <dbReference type="RuleBase" id="RU003345"/>
    </source>
</evidence>
<evidence type="ECO:0000256" key="1">
    <source>
        <dbReference type="ARBA" id="ARBA00009986"/>
    </source>
</evidence>
<dbReference type="EMBL" id="CP066167">
    <property type="protein sequence ID" value="QQD19147.1"/>
    <property type="molecule type" value="Genomic_DNA"/>
</dbReference>
<dbReference type="InterPro" id="IPR016162">
    <property type="entry name" value="Ald_DH_N"/>
</dbReference>
<dbReference type="PROSITE" id="PS00687">
    <property type="entry name" value="ALDEHYDE_DEHYDR_GLU"/>
    <property type="match status" value="1"/>
</dbReference>
<dbReference type="FunFam" id="3.40.309.10:FF:000001">
    <property type="entry name" value="Mitochondrial aldehyde dehydrogenase 2"/>
    <property type="match status" value="1"/>
</dbReference>
<dbReference type="KEGG" id="snan:I6N98_04640"/>
<dbReference type="Proteomes" id="UP000596063">
    <property type="component" value="Chromosome"/>
</dbReference>
<dbReference type="Gene3D" id="3.40.309.10">
    <property type="entry name" value="Aldehyde Dehydrogenase, Chain A, domain 2"/>
    <property type="match status" value="1"/>
</dbReference>
<dbReference type="FunFam" id="3.40.605.10:FF:000026">
    <property type="entry name" value="Aldehyde dehydrogenase, putative"/>
    <property type="match status" value="1"/>
</dbReference>
<dbReference type="SUPFAM" id="SSF53720">
    <property type="entry name" value="ALDH-like"/>
    <property type="match status" value="1"/>
</dbReference>
<dbReference type="AlphaFoldDB" id="A0A7T4UR42"/>
<comment type="similarity">
    <text evidence="1 4">Belongs to the aldehyde dehydrogenase family.</text>
</comment>
<dbReference type="InterPro" id="IPR016163">
    <property type="entry name" value="Ald_DH_C"/>
</dbReference>
<evidence type="ECO:0000313" key="7">
    <source>
        <dbReference type="Proteomes" id="UP000596063"/>
    </source>
</evidence>
<feature type="domain" description="Aldehyde dehydrogenase" evidence="5">
    <location>
        <begin position="20"/>
        <end position="484"/>
    </location>
</feature>
<keyword evidence="7" id="KW-1185">Reference proteome</keyword>